<evidence type="ECO:0000313" key="4">
    <source>
        <dbReference type="Proteomes" id="UP001232755"/>
    </source>
</evidence>
<dbReference type="Pfam" id="PF13556">
    <property type="entry name" value="HTH_30"/>
    <property type="match status" value="1"/>
</dbReference>
<dbReference type="PANTHER" id="PTHR33744">
    <property type="entry name" value="CARBOHYDRATE DIACID REGULATOR"/>
    <property type="match status" value="1"/>
</dbReference>
<dbReference type="Proteomes" id="UP001232755">
    <property type="component" value="Unassembled WGS sequence"/>
</dbReference>
<feature type="compositionally biased region" description="Basic and acidic residues" evidence="1">
    <location>
        <begin position="65"/>
        <end position="79"/>
    </location>
</feature>
<comment type="caution">
    <text evidence="3">The sequence shown here is derived from an EMBL/GenBank/DDBJ whole genome shotgun (WGS) entry which is preliminary data.</text>
</comment>
<feature type="domain" description="PucR C-terminal helix-turn-helix" evidence="2">
    <location>
        <begin position="351"/>
        <end position="407"/>
    </location>
</feature>
<evidence type="ECO:0000259" key="2">
    <source>
        <dbReference type="Pfam" id="PF13556"/>
    </source>
</evidence>
<dbReference type="EMBL" id="JAUSYP010000001">
    <property type="protein sequence ID" value="MDQ0753167.1"/>
    <property type="molecule type" value="Genomic_DNA"/>
</dbReference>
<evidence type="ECO:0000256" key="1">
    <source>
        <dbReference type="SAM" id="MobiDB-lite"/>
    </source>
</evidence>
<accession>A0ABU0R0K7</accession>
<reference evidence="3 4" key="1">
    <citation type="submission" date="2023-07" db="EMBL/GenBank/DDBJ databases">
        <title>Comparative genomics of wheat-associated soil bacteria to identify genetic determinants of phenazine resistance.</title>
        <authorList>
            <person name="Mouncey N."/>
        </authorList>
    </citation>
    <scope>NUCLEOTIDE SEQUENCE [LARGE SCALE GENOMIC DNA]</scope>
    <source>
        <strain evidence="3 4">B3I12</strain>
    </source>
</reference>
<dbReference type="InterPro" id="IPR051448">
    <property type="entry name" value="CdaR-like_regulators"/>
</dbReference>
<feature type="region of interest" description="Disordered" evidence="1">
    <location>
        <begin position="111"/>
        <end position="164"/>
    </location>
</feature>
<organism evidence="3 4">
    <name type="scientific">Streptomyces africanus</name>
    <dbReference type="NCBI Taxonomy" id="231024"/>
    <lineage>
        <taxon>Bacteria</taxon>
        <taxon>Bacillati</taxon>
        <taxon>Actinomycetota</taxon>
        <taxon>Actinomycetes</taxon>
        <taxon>Kitasatosporales</taxon>
        <taxon>Streptomycetaceae</taxon>
        <taxon>Streptomyces</taxon>
    </lineage>
</organism>
<feature type="region of interest" description="Disordered" evidence="1">
    <location>
        <begin position="65"/>
        <end position="91"/>
    </location>
</feature>
<name>A0ABU0R0K7_9ACTN</name>
<protein>
    <recommendedName>
        <fullName evidence="2">PucR C-terminal helix-turn-helix domain-containing protein</fullName>
    </recommendedName>
</protein>
<dbReference type="PANTHER" id="PTHR33744:SF1">
    <property type="entry name" value="DNA-BINDING TRANSCRIPTIONAL ACTIVATOR ADER"/>
    <property type="match status" value="1"/>
</dbReference>
<sequence>MPHHGPMKELAGRLTALDPDAGAAVRVIAYFDRLAESRAGVEALVRGAAVLAGCPARLVDPERRVHVRVEPDGTRRDTQDPPDPAWPSARLSPEGTAALWLERAGAARGVVPASRTGSASAHPGGSAPGMVKADLGGPAPGVVTADRGGSAPGTTTADRAGGASHAADIDRAGAAARRGGLGHARGGSSVVDAVILERAAGVLRLVLDRTRGRVPADDPALVETLLDGTAPEAARLHAARRLGLDPALPARALAPLNERPRVVPAGAEADGVVRLGVGPAVPVLELPRSWAEARTALRFTAEGTPRDPGPRVVYAEELGGIALLADLVVPGAEPPPDVRALETAAASAPWLAATLHAVASTASLRAAASEINVHHSTLQDRLAHAEHLLGWPVRTPQGRLRLQLALAMRHLARS</sequence>
<dbReference type="Gene3D" id="1.10.10.2840">
    <property type="entry name" value="PucR C-terminal helix-turn-helix domain"/>
    <property type="match status" value="1"/>
</dbReference>
<gene>
    <name evidence="3" type="ORF">QF034_007398</name>
</gene>
<proteinExistence type="predicted"/>
<keyword evidence="4" id="KW-1185">Reference proteome</keyword>
<evidence type="ECO:0000313" key="3">
    <source>
        <dbReference type="EMBL" id="MDQ0753167.1"/>
    </source>
</evidence>
<dbReference type="InterPro" id="IPR025736">
    <property type="entry name" value="PucR_C-HTH_dom"/>
</dbReference>
<dbReference type="InterPro" id="IPR042070">
    <property type="entry name" value="PucR_C-HTH_sf"/>
</dbReference>